<keyword evidence="1" id="KW-0560">Oxidoreductase</keyword>
<accession>A0A1H0IPS3</accession>
<dbReference type="NCBIfam" id="NF002969">
    <property type="entry name" value="PRK03643.1"/>
    <property type="match status" value="1"/>
</dbReference>
<evidence type="ECO:0000256" key="2">
    <source>
        <dbReference type="ARBA" id="ARBA00023027"/>
    </source>
</evidence>
<dbReference type="Gene3D" id="1.10.1040.10">
    <property type="entry name" value="N-(1-d-carboxylethyl)-l-norvaline Dehydrogenase, domain 2"/>
    <property type="match status" value="1"/>
</dbReference>
<feature type="domain" description="Mannitol dehydrogenase C-terminal" evidence="5">
    <location>
        <begin position="285"/>
        <end position="469"/>
    </location>
</feature>
<gene>
    <name evidence="6" type="ORF">SAMN05421677_104143</name>
</gene>
<dbReference type="GO" id="GO:0005829">
    <property type="term" value="C:cytosol"/>
    <property type="evidence" value="ECO:0007669"/>
    <property type="project" value="TreeGrafter"/>
</dbReference>
<dbReference type="InterPro" id="IPR013131">
    <property type="entry name" value="Mannitol_DH_N"/>
</dbReference>
<evidence type="ECO:0000256" key="3">
    <source>
        <dbReference type="ARBA" id="ARBA00048615"/>
    </source>
</evidence>
<dbReference type="InterPro" id="IPR013328">
    <property type="entry name" value="6PGD_dom2"/>
</dbReference>
<dbReference type="InterPro" id="IPR036291">
    <property type="entry name" value="NAD(P)-bd_dom_sf"/>
</dbReference>
<dbReference type="InterPro" id="IPR013118">
    <property type="entry name" value="Mannitol_DH_C"/>
</dbReference>
<evidence type="ECO:0000259" key="4">
    <source>
        <dbReference type="Pfam" id="PF01232"/>
    </source>
</evidence>
<dbReference type="GO" id="GO:0019592">
    <property type="term" value="P:mannitol catabolic process"/>
    <property type="evidence" value="ECO:0007669"/>
    <property type="project" value="TreeGrafter"/>
</dbReference>
<dbReference type="RefSeq" id="WP_089651557.1">
    <property type="nucleotide sequence ID" value="NZ_FNIZ01000004.1"/>
</dbReference>
<dbReference type="Proteomes" id="UP000198860">
    <property type="component" value="Unassembled WGS sequence"/>
</dbReference>
<dbReference type="InterPro" id="IPR000669">
    <property type="entry name" value="Mannitol_DH"/>
</dbReference>
<evidence type="ECO:0000313" key="6">
    <source>
        <dbReference type="EMBL" id="SDO33051.1"/>
    </source>
</evidence>
<dbReference type="EMBL" id="FNIZ01000004">
    <property type="protein sequence ID" value="SDO33051.1"/>
    <property type="molecule type" value="Genomic_DNA"/>
</dbReference>
<dbReference type="PANTHER" id="PTHR30524:SF0">
    <property type="entry name" value="ALTRONATE OXIDOREDUCTASE-RELATED"/>
    <property type="match status" value="1"/>
</dbReference>
<feature type="domain" description="Mannitol dehydrogenase N-terminal" evidence="4">
    <location>
        <begin position="30"/>
        <end position="264"/>
    </location>
</feature>
<protein>
    <submittedName>
        <fullName evidence="6">Tagaturonate reductase</fullName>
    </submittedName>
</protein>
<dbReference type="SUPFAM" id="SSF48179">
    <property type="entry name" value="6-phosphogluconate dehydrogenase C-terminal domain-like"/>
    <property type="match status" value="1"/>
</dbReference>
<evidence type="ECO:0000313" key="7">
    <source>
        <dbReference type="Proteomes" id="UP000198860"/>
    </source>
</evidence>
<organism evidence="6 7">
    <name type="scientific">Halobacillus aidingensis</name>
    <dbReference type="NCBI Taxonomy" id="240303"/>
    <lineage>
        <taxon>Bacteria</taxon>
        <taxon>Bacillati</taxon>
        <taxon>Bacillota</taxon>
        <taxon>Bacilli</taxon>
        <taxon>Bacillales</taxon>
        <taxon>Bacillaceae</taxon>
        <taxon>Halobacillus</taxon>
    </lineage>
</organism>
<keyword evidence="2" id="KW-0520">NAD</keyword>
<keyword evidence="7" id="KW-1185">Reference proteome</keyword>
<dbReference type="Pfam" id="PF08125">
    <property type="entry name" value="Mannitol_dh_C"/>
    <property type="match status" value="1"/>
</dbReference>
<sequence>MERLNRETAAHLPTIDVSNKSMIDKELPIRAIQFGEGNFLRAYLNWMLERMNRKQLFNGRTVAIQPTPHGRVVPKLEKQDHLYTTILQGMEDGEEVQHVEVNSTIARSINPYDDWGSLLALAEQDSIEFIFSNTTEAGLAYMQEAFPENESPLSFPGKLAALMYRRFIHTKGDPQSGFTIIPCELVEENGKLLKAIVVRVAKEWSLPASFLKWVDDHNVFCDTLVDRIVPGYPGESAEEWQKKLGYEDVLMAVGEPFHLFVIESELPLEHKLPFQKAGLQVKWAEVKPYRDLKVGLLNAPHTLLFSVGFMVGLRTVKEVMADDVVSTYVRQVLYKDLLPRLSFDDTEKSQFADSVIERFQNPFVKHKLSALGQNAVQKLKSRVFPLISEDEKLPESIALSLASLLHYYKPHTIHEGHFMGVHNGEEYKVRDDQVVLEAFIDFWSKDQQGKEEVRSLLRDERLWGRNLALHTDMIFNYFDDINQHGAKTTTESLFEGTAAKTQN</sequence>
<proteinExistence type="predicted"/>
<evidence type="ECO:0000256" key="1">
    <source>
        <dbReference type="ARBA" id="ARBA00023002"/>
    </source>
</evidence>
<dbReference type="SUPFAM" id="SSF51735">
    <property type="entry name" value="NAD(P)-binding Rossmann-fold domains"/>
    <property type="match status" value="1"/>
</dbReference>
<dbReference type="PRINTS" id="PR00084">
    <property type="entry name" value="MTLDHDRGNASE"/>
</dbReference>
<dbReference type="Gene3D" id="3.40.50.720">
    <property type="entry name" value="NAD(P)-binding Rossmann-like Domain"/>
    <property type="match status" value="1"/>
</dbReference>
<dbReference type="PANTHER" id="PTHR30524">
    <property type="entry name" value="MANNITOL-1-PHOSPHATE 5-DEHYDROGENASE"/>
    <property type="match status" value="1"/>
</dbReference>
<dbReference type="Pfam" id="PF01232">
    <property type="entry name" value="Mannitol_dh"/>
    <property type="match status" value="1"/>
</dbReference>
<dbReference type="InterPro" id="IPR008927">
    <property type="entry name" value="6-PGluconate_DH-like_C_sf"/>
</dbReference>
<dbReference type="GO" id="GO:0008926">
    <property type="term" value="F:mannitol-1-phosphate 5-dehydrogenase activity"/>
    <property type="evidence" value="ECO:0007669"/>
    <property type="project" value="UniProtKB-EC"/>
</dbReference>
<comment type="catalytic activity">
    <reaction evidence="3">
        <text>D-mannitol 1-phosphate + NAD(+) = beta-D-fructose 6-phosphate + NADH + H(+)</text>
        <dbReference type="Rhea" id="RHEA:19661"/>
        <dbReference type="ChEBI" id="CHEBI:15378"/>
        <dbReference type="ChEBI" id="CHEBI:57540"/>
        <dbReference type="ChEBI" id="CHEBI:57634"/>
        <dbReference type="ChEBI" id="CHEBI:57945"/>
        <dbReference type="ChEBI" id="CHEBI:61381"/>
        <dbReference type="EC" id="1.1.1.17"/>
    </reaction>
</comment>
<dbReference type="OrthoDB" id="9768714at2"/>
<reference evidence="7" key="1">
    <citation type="submission" date="2016-10" db="EMBL/GenBank/DDBJ databases">
        <authorList>
            <person name="Varghese N."/>
            <person name="Submissions S."/>
        </authorList>
    </citation>
    <scope>NUCLEOTIDE SEQUENCE [LARGE SCALE GENOMIC DNA]</scope>
    <source>
        <strain evidence="7">CGMCC 1.3703</strain>
    </source>
</reference>
<name>A0A1H0IPS3_HALAD</name>
<dbReference type="AlphaFoldDB" id="A0A1H0IPS3"/>
<dbReference type="STRING" id="240303.SAMN05421677_104143"/>
<evidence type="ECO:0000259" key="5">
    <source>
        <dbReference type="Pfam" id="PF08125"/>
    </source>
</evidence>